<evidence type="ECO:0000259" key="4">
    <source>
        <dbReference type="PROSITE" id="PS50956"/>
    </source>
</evidence>
<dbReference type="CDD" id="cd00090">
    <property type="entry name" value="HTH_ARSR"/>
    <property type="match status" value="1"/>
</dbReference>
<dbReference type="AlphaFoldDB" id="A0A5A9ZGB1"/>
<dbReference type="Pfam" id="PF01037">
    <property type="entry name" value="AsnC_trans_reg"/>
    <property type="match status" value="1"/>
</dbReference>
<evidence type="ECO:0000313" key="5">
    <source>
        <dbReference type="EMBL" id="KAA0916298.1"/>
    </source>
</evidence>
<organism evidence="5 6">
    <name type="scientific">Aquicoccus porphyridii</name>
    <dbReference type="NCBI Taxonomy" id="1852029"/>
    <lineage>
        <taxon>Bacteria</taxon>
        <taxon>Pseudomonadati</taxon>
        <taxon>Pseudomonadota</taxon>
        <taxon>Alphaproteobacteria</taxon>
        <taxon>Rhodobacterales</taxon>
        <taxon>Paracoccaceae</taxon>
        <taxon>Aquicoccus</taxon>
    </lineage>
</organism>
<evidence type="ECO:0000256" key="2">
    <source>
        <dbReference type="ARBA" id="ARBA00023125"/>
    </source>
</evidence>
<evidence type="ECO:0000256" key="1">
    <source>
        <dbReference type="ARBA" id="ARBA00023015"/>
    </source>
</evidence>
<sequence>MKTKAIRQGTPHPSGLDRTDRILLRLLAERADRSYAELSALVHLSPPAVHERVKRLRRDGVIQGTVARLDGRKIGCPLLAFIHVATEGWGMTRPVLELKALADVEEIHTVTGDTCLILKVRSSGPESLENLLSRIQEIKGVRSTQSYVALGTYLERGPMPEVPERLSDGDD</sequence>
<dbReference type="Gene3D" id="3.30.70.920">
    <property type="match status" value="1"/>
</dbReference>
<dbReference type="PANTHER" id="PTHR30154:SF53">
    <property type="entry name" value="HTH-TYPE TRANSCRIPTIONAL REGULATOR LRPC"/>
    <property type="match status" value="1"/>
</dbReference>
<keyword evidence="3" id="KW-0804">Transcription</keyword>
<protein>
    <submittedName>
        <fullName evidence="5">Lrp/AsnC family transcriptional regulator</fullName>
    </submittedName>
</protein>
<keyword evidence="2" id="KW-0238">DNA-binding</keyword>
<dbReference type="GO" id="GO:0006355">
    <property type="term" value="P:regulation of DNA-templated transcription"/>
    <property type="evidence" value="ECO:0007669"/>
    <property type="project" value="UniProtKB-ARBA"/>
</dbReference>
<keyword evidence="1" id="KW-0805">Transcription regulation</keyword>
<dbReference type="SUPFAM" id="SSF54909">
    <property type="entry name" value="Dimeric alpha+beta barrel"/>
    <property type="match status" value="1"/>
</dbReference>
<evidence type="ECO:0000256" key="3">
    <source>
        <dbReference type="ARBA" id="ARBA00023163"/>
    </source>
</evidence>
<dbReference type="SMART" id="SM00344">
    <property type="entry name" value="HTH_ASNC"/>
    <property type="match status" value="1"/>
</dbReference>
<dbReference type="PRINTS" id="PR00033">
    <property type="entry name" value="HTHASNC"/>
</dbReference>
<dbReference type="InterPro" id="IPR019888">
    <property type="entry name" value="Tscrpt_reg_AsnC-like"/>
</dbReference>
<dbReference type="InterPro" id="IPR011991">
    <property type="entry name" value="ArsR-like_HTH"/>
</dbReference>
<dbReference type="InterPro" id="IPR000485">
    <property type="entry name" value="AsnC-type_HTH_dom"/>
</dbReference>
<dbReference type="InterPro" id="IPR036388">
    <property type="entry name" value="WH-like_DNA-bd_sf"/>
</dbReference>
<dbReference type="GO" id="GO:0043565">
    <property type="term" value="F:sequence-specific DNA binding"/>
    <property type="evidence" value="ECO:0007669"/>
    <property type="project" value="InterPro"/>
</dbReference>
<dbReference type="InterPro" id="IPR011008">
    <property type="entry name" value="Dimeric_a/b-barrel"/>
</dbReference>
<accession>A0A5A9ZGB1</accession>
<dbReference type="GO" id="GO:0005829">
    <property type="term" value="C:cytosol"/>
    <property type="evidence" value="ECO:0007669"/>
    <property type="project" value="TreeGrafter"/>
</dbReference>
<dbReference type="PROSITE" id="PS50956">
    <property type="entry name" value="HTH_ASNC_2"/>
    <property type="match status" value="1"/>
</dbReference>
<comment type="caution">
    <text evidence="5">The sequence shown here is derived from an EMBL/GenBank/DDBJ whole genome shotgun (WGS) entry which is preliminary data.</text>
</comment>
<name>A0A5A9ZGB1_9RHOB</name>
<feature type="domain" description="HTH asnC-type" evidence="4">
    <location>
        <begin position="16"/>
        <end position="77"/>
    </location>
</feature>
<dbReference type="InterPro" id="IPR019887">
    <property type="entry name" value="Tscrpt_reg_AsnC/Lrp_C"/>
</dbReference>
<proteinExistence type="predicted"/>
<dbReference type="Proteomes" id="UP000325291">
    <property type="component" value="Unassembled WGS sequence"/>
</dbReference>
<dbReference type="EMBL" id="VINQ01000005">
    <property type="protein sequence ID" value="KAA0916298.1"/>
    <property type="molecule type" value="Genomic_DNA"/>
</dbReference>
<reference evidence="5 6" key="1">
    <citation type="submission" date="2019-07" db="EMBL/GenBank/DDBJ databases">
        <title>Aquicoccus porphyridii gen. nov., sp. nov., isolated from a small marine red alga, Porphyridium marinum.</title>
        <authorList>
            <person name="Liu L."/>
        </authorList>
    </citation>
    <scope>NUCLEOTIDE SEQUENCE [LARGE SCALE GENOMIC DNA]</scope>
    <source>
        <strain evidence="5 6">L1 8-17</strain>
    </source>
</reference>
<evidence type="ECO:0000313" key="6">
    <source>
        <dbReference type="Proteomes" id="UP000325291"/>
    </source>
</evidence>
<dbReference type="SUPFAM" id="SSF46785">
    <property type="entry name" value="Winged helix' DNA-binding domain"/>
    <property type="match status" value="1"/>
</dbReference>
<dbReference type="GO" id="GO:0043200">
    <property type="term" value="P:response to amino acid"/>
    <property type="evidence" value="ECO:0007669"/>
    <property type="project" value="TreeGrafter"/>
</dbReference>
<dbReference type="RefSeq" id="WP_111366142.1">
    <property type="nucleotide sequence ID" value="NZ_VINQ01000005.1"/>
</dbReference>
<keyword evidence="6" id="KW-1185">Reference proteome</keyword>
<dbReference type="PANTHER" id="PTHR30154">
    <property type="entry name" value="LEUCINE-RESPONSIVE REGULATORY PROTEIN"/>
    <property type="match status" value="1"/>
</dbReference>
<dbReference type="Gene3D" id="1.10.10.10">
    <property type="entry name" value="Winged helix-like DNA-binding domain superfamily/Winged helix DNA-binding domain"/>
    <property type="match status" value="1"/>
</dbReference>
<dbReference type="InterPro" id="IPR036390">
    <property type="entry name" value="WH_DNA-bd_sf"/>
</dbReference>
<dbReference type="Pfam" id="PF13404">
    <property type="entry name" value="HTH_AsnC-type"/>
    <property type="match status" value="1"/>
</dbReference>
<gene>
    <name evidence="5" type="ORF">FLO80_09300</name>
</gene>